<dbReference type="Pfam" id="PF12705">
    <property type="entry name" value="PDDEXK_1"/>
    <property type="match status" value="1"/>
</dbReference>
<reference evidence="2" key="1">
    <citation type="journal article" date="2015" name="Nature">
        <title>Complex archaea that bridge the gap between prokaryotes and eukaryotes.</title>
        <authorList>
            <person name="Spang A."/>
            <person name="Saw J.H."/>
            <person name="Jorgensen S.L."/>
            <person name="Zaremba-Niedzwiedzka K."/>
            <person name="Martijn J."/>
            <person name="Lind A.E."/>
            <person name="van Eijk R."/>
            <person name="Schleper C."/>
            <person name="Guy L."/>
            <person name="Ettema T.J."/>
        </authorList>
    </citation>
    <scope>NUCLEOTIDE SEQUENCE</scope>
</reference>
<organism evidence="2">
    <name type="scientific">marine sediment metagenome</name>
    <dbReference type="NCBI Taxonomy" id="412755"/>
    <lineage>
        <taxon>unclassified sequences</taxon>
        <taxon>metagenomes</taxon>
        <taxon>ecological metagenomes</taxon>
    </lineage>
</organism>
<evidence type="ECO:0000313" key="2">
    <source>
        <dbReference type="EMBL" id="KKM28143.1"/>
    </source>
</evidence>
<protein>
    <recommendedName>
        <fullName evidence="1">PD-(D/E)XK endonuclease-like domain-containing protein</fullName>
    </recommendedName>
</protein>
<proteinExistence type="predicted"/>
<feature type="domain" description="PD-(D/E)XK endonuclease-like" evidence="1">
    <location>
        <begin position="19"/>
        <end position="242"/>
    </location>
</feature>
<dbReference type="InterPro" id="IPR038726">
    <property type="entry name" value="PDDEXK_AddAB-type"/>
</dbReference>
<evidence type="ECO:0000259" key="1">
    <source>
        <dbReference type="Pfam" id="PF12705"/>
    </source>
</evidence>
<dbReference type="AlphaFoldDB" id="A0A0F9L1Q9"/>
<accession>A0A0F9L1Q9</accession>
<gene>
    <name evidence="2" type="ORF">LCGC14_1567630</name>
</gene>
<name>A0A0F9L1Q9_9ZZZZ</name>
<dbReference type="EMBL" id="LAZR01012182">
    <property type="protein sequence ID" value="KKM28143.1"/>
    <property type="molecule type" value="Genomic_DNA"/>
</dbReference>
<comment type="caution">
    <text evidence="2">The sequence shown here is derived from an EMBL/GenBank/DDBJ whole genome shotgun (WGS) entry which is preliminary data.</text>
</comment>
<sequence>MTTRTATAIPPLSQSLFEQMACPFLYATKQIRGLPQTTSEAAERGRVIHEVIRDYIRHLIETKQPTDYAKLDELVEASPYSEEVAEVLEKFKTDYFFESEKLFAAELPIQLGKDFQPIQQGSNWIPTFQGTLDLVSLESPTVAIIDDWKSYWQVTTPDSFQAQFYPLLLMCLNPGLERVIFRLQFVRYGVSRQVEYTRADLPKLKKIAERERARQLRYHEEATSGREELPAAPGRQCTYCPLVANGCPMATTNPYAKLIPEERVQFGLYLEQAKKENDRILKDHVNQNGPVLYIDGAGNRFEGGFKLKAKKSYPLVEGTAVLDKWMQDTHEDLRGKLTIGGLSSPIKAKKRAALKEEMDAVAEETSSTEFGICKAKAEQENNAAD</sequence>